<evidence type="ECO:0000256" key="11">
    <source>
        <dbReference type="ARBA" id="ARBA00022692"/>
    </source>
</evidence>
<evidence type="ECO:0000256" key="2">
    <source>
        <dbReference type="ARBA" id="ARBA00004651"/>
    </source>
</evidence>
<feature type="transmembrane region" description="Helical" evidence="19">
    <location>
        <begin position="138"/>
        <end position="156"/>
    </location>
</feature>
<proteinExistence type="inferred from homology"/>
<evidence type="ECO:0000256" key="14">
    <source>
        <dbReference type="ARBA" id="ARBA00023098"/>
    </source>
</evidence>
<evidence type="ECO:0000256" key="4">
    <source>
        <dbReference type="ARBA" id="ARBA00005189"/>
    </source>
</evidence>
<evidence type="ECO:0000256" key="17">
    <source>
        <dbReference type="ARBA" id="ARBA00023264"/>
    </source>
</evidence>
<dbReference type="KEGG" id="aon:DEH84_07770"/>
<dbReference type="EMBL" id="CP029210">
    <property type="protein sequence ID" value="AWI53337.1"/>
    <property type="molecule type" value="Genomic_DNA"/>
</dbReference>
<evidence type="ECO:0000256" key="10">
    <source>
        <dbReference type="ARBA" id="ARBA00022679"/>
    </source>
</evidence>
<keyword evidence="14" id="KW-0443">Lipid metabolism</keyword>
<dbReference type="GO" id="GO:0005886">
    <property type="term" value="C:plasma membrane"/>
    <property type="evidence" value="ECO:0007669"/>
    <property type="project" value="UniProtKB-SubCell"/>
</dbReference>
<accession>A0A2U8FR50</accession>
<dbReference type="UniPathway" id="UPA00557">
    <property type="reaction ID" value="UER00614"/>
</dbReference>
<keyword evidence="8" id="KW-1003">Cell membrane</keyword>
<evidence type="ECO:0000256" key="8">
    <source>
        <dbReference type="ARBA" id="ARBA00022475"/>
    </source>
</evidence>
<evidence type="ECO:0000256" key="9">
    <source>
        <dbReference type="ARBA" id="ARBA00022516"/>
    </source>
</evidence>
<keyword evidence="9" id="KW-0444">Lipid biosynthesis</keyword>
<comment type="pathway">
    <text evidence="3 18">Phospholipid metabolism; CDP-diacylglycerol biosynthesis; CDP-diacylglycerol from sn-glycerol 3-phosphate: step 3/3.</text>
</comment>
<evidence type="ECO:0000256" key="12">
    <source>
        <dbReference type="ARBA" id="ARBA00022695"/>
    </source>
</evidence>
<dbReference type="PANTHER" id="PTHR46382:SF1">
    <property type="entry name" value="PHOSPHATIDATE CYTIDYLYLTRANSFERASE"/>
    <property type="match status" value="1"/>
</dbReference>
<protein>
    <recommendedName>
        <fullName evidence="7 18">Phosphatidate cytidylyltransferase</fullName>
        <ecNumber evidence="6 18">2.7.7.41</ecNumber>
    </recommendedName>
</protein>
<comment type="subcellular location">
    <subcellularLocation>
        <location evidence="2">Cell membrane</location>
        <topology evidence="2">Multi-pass membrane protein</topology>
    </subcellularLocation>
</comment>
<evidence type="ECO:0000256" key="16">
    <source>
        <dbReference type="ARBA" id="ARBA00023209"/>
    </source>
</evidence>
<reference evidence="20 21" key="1">
    <citation type="submission" date="2018-05" db="EMBL/GenBank/DDBJ databases">
        <title>complete genome sequence of Aquabacterium olei NBRC 110486.</title>
        <authorList>
            <person name="Tang B."/>
            <person name="Chang J."/>
            <person name="Zhang L."/>
            <person name="Yang H."/>
        </authorList>
    </citation>
    <scope>NUCLEOTIDE SEQUENCE [LARGE SCALE GENOMIC DNA]</scope>
    <source>
        <strain evidence="20 21">NBRC 110486</strain>
    </source>
</reference>
<evidence type="ECO:0000313" key="21">
    <source>
        <dbReference type="Proteomes" id="UP000244892"/>
    </source>
</evidence>
<organism evidence="20 21">
    <name type="scientific">Aquabacterium olei</name>
    <dbReference type="NCBI Taxonomy" id="1296669"/>
    <lineage>
        <taxon>Bacteria</taxon>
        <taxon>Pseudomonadati</taxon>
        <taxon>Pseudomonadota</taxon>
        <taxon>Betaproteobacteria</taxon>
        <taxon>Burkholderiales</taxon>
        <taxon>Aquabacterium</taxon>
    </lineage>
</organism>
<dbReference type="Proteomes" id="UP000244892">
    <property type="component" value="Chromosome"/>
</dbReference>
<evidence type="ECO:0000256" key="19">
    <source>
        <dbReference type="SAM" id="Phobius"/>
    </source>
</evidence>
<comment type="similarity">
    <text evidence="5 18">Belongs to the CDS family.</text>
</comment>
<feature type="transmembrane region" description="Helical" evidence="19">
    <location>
        <begin position="232"/>
        <end position="257"/>
    </location>
</feature>
<dbReference type="OrthoDB" id="9799199at2"/>
<evidence type="ECO:0000256" key="6">
    <source>
        <dbReference type="ARBA" id="ARBA00012487"/>
    </source>
</evidence>
<dbReference type="GO" id="GO:0016024">
    <property type="term" value="P:CDP-diacylglycerol biosynthetic process"/>
    <property type="evidence" value="ECO:0007669"/>
    <property type="project" value="UniProtKB-UniPathway"/>
</dbReference>
<feature type="transmembrane region" description="Helical" evidence="19">
    <location>
        <begin position="202"/>
        <end position="220"/>
    </location>
</feature>
<dbReference type="RefSeq" id="WP_109036275.1">
    <property type="nucleotide sequence ID" value="NZ_CP029210.1"/>
</dbReference>
<evidence type="ECO:0000256" key="18">
    <source>
        <dbReference type="RuleBase" id="RU003938"/>
    </source>
</evidence>
<dbReference type="EC" id="2.7.7.41" evidence="6 18"/>
<evidence type="ECO:0000256" key="13">
    <source>
        <dbReference type="ARBA" id="ARBA00022989"/>
    </source>
</evidence>
<evidence type="ECO:0000256" key="7">
    <source>
        <dbReference type="ARBA" id="ARBA00019373"/>
    </source>
</evidence>
<dbReference type="Pfam" id="PF01148">
    <property type="entry name" value="CTP_transf_1"/>
    <property type="match status" value="1"/>
</dbReference>
<evidence type="ECO:0000256" key="5">
    <source>
        <dbReference type="ARBA" id="ARBA00010185"/>
    </source>
</evidence>
<keyword evidence="15 19" id="KW-0472">Membrane</keyword>
<dbReference type="PROSITE" id="PS01315">
    <property type="entry name" value="CDS"/>
    <property type="match status" value="1"/>
</dbReference>
<gene>
    <name evidence="20" type="ORF">DEH84_07770</name>
</gene>
<sequence length="307" mass="32736">MLRQRVITALILVAILLPTLVVDAVWPFSLLSLVFISAAGWEWSRLNGAPGARAWLMAAAVAGGCVYAAQVFGLPVWQAAESLPAAALTHVHGVAHPLVGFFTPTWVWLTALPIWVVGGALALRYGPLYWGQWPDWPRRLLGLLILVAAWLALADIKAQGGNFMLSVFCLVWAADIGAYFGGRTFGRRKLAPAISPGKSWEGVWSGMLAVLLLAVLWIAIDRHVGVDSPSLYSRLLLGVGPVGMVLALAFLAAMSVVGDLFESMIKRQAGAKDSSQLLPGHGGVLDRVDALLPVLPLSLALMALCHA</sequence>
<evidence type="ECO:0000256" key="1">
    <source>
        <dbReference type="ARBA" id="ARBA00001698"/>
    </source>
</evidence>
<dbReference type="AlphaFoldDB" id="A0A2U8FR50"/>
<evidence type="ECO:0000256" key="15">
    <source>
        <dbReference type="ARBA" id="ARBA00023136"/>
    </source>
</evidence>
<keyword evidence="10 18" id="KW-0808">Transferase</keyword>
<dbReference type="GO" id="GO:0004605">
    <property type="term" value="F:phosphatidate cytidylyltransferase activity"/>
    <property type="evidence" value="ECO:0007669"/>
    <property type="project" value="UniProtKB-EC"/>
</dbReference>
<dbReference type="InterPro" id="IPR000374">
    <property type="entry name" value="PC_trans"/>
</dbReference>
<keyword evidence="21" id="KW-1185">Reference proteome</keyword>
<name>A0A2U8FR50_9BURK</name>
<feature type="transmembrane region" description="Helical" evidence="19">
    <location>
        <begin position="162"/>
        <end position="181"/>
    </location>
</feature>
<keyword evidence="17" id="KW-1208">Phospholipid metabolism</keyword>
<keyword evidence="12 18" id="KW-0548">Nucleotidyltransferase</keyword>
<keyword evidence="11 18" id="KW-0812">Transmembrane</keyword>
<dbReference type="PANTHER" id="PTHR46382">
    <property type="entry name" value="PHOSPHATIDATE CYTIDYLYLTRANSFERASE"/>
    <property type="match status" value="1"/>
</dbReference>
<keyword evidence="16" id="KW-0594">Phospholipid biosynthesis</keyword>
<comment type="pathway">
    <text evidence="4">Lipid metabolism.</text>
</comment>
<evidence type="ECO:0000256" key="3">
    <source>
        <dbReference type="ARBA" id="ARBA00005119"/>
    </source>
</evidence>
<feature type="transmembrane region" description="Helical" evidence="19">
    <location>
        <begin position="106"/>
        <end position="126"/>
    </location>
</feature>
<keyword evidence="13 19" id="KW-1133">Transmembrane helix</keyword>
<comment type="catalytic activity">
    <reaction evidence="1 18">
        <text>a 1,2-diacyl-sn-glycero-3-phosphate + CTP + H(+) = a CDP-1,2-diacyl-sn-glycerol + diphosphate</text>
        <dbReference type="Rhea" id="RHEA:16229"/>
        <dbReference type="ChEBI" id="CHEBI:15378"/>
        <dbReference type="ChEBI" id="CHEBI:33019"/>
        <dbReference type="ChEBI" id="CHEBI:37563"/>
        <dbReference type="ChEBI" id="CHEBI:58332"/>
        <dbReference type="ChEBI" id="CHEBI:58608"/>
        <dbReference type="EC" id="2.7.7.41"/>
    </reaction>
</comment>
<evidence type="ECO:0000313" key="20">
    <source>
        <dbReference type="EMBL" id="AWI53337.1"/>
    </source>
</evidence>